<protein>
    <submittedName>
        <fullName evidence="6">Ankyrin repeat protein</fullName>
    </submittedName>
</protein>
<dbReference type="PANTHER" id="PTHR24198:SF165">
    <property type="entry name" value="ANKYRIN REPEAT-CONTAINING PROTEIN-RELATED"/>
    <property type="match status" value="1"/>
</dbReference>
<dbReference type="InterPro" id="IPR036770">
    <property type="entry name" value="Ankyrin_rpt-contain_sf"/>
</dbReference>
<keyword evidence="7" id="KW-1185">Reference proteome</keyword>
<feature type="coiled-coil region" evidence="4">
    <location>
        <begin position="245"/>
        <end position="272"/>
    </location>
</feature>
<proteinExistence type="predicted"/>
<accession>A0A378IBF9</accession>
<dbReference type="Gene3D" id="1.25.40.20">
    <property type="entry name" value="Ankyrin repeat-containing domain"/>
    <property type="match status" value="3"/>
</dbReference>
<evidence type="ECO:0000313" key="5">
    <source>
        <dbReference type="EMBL" id="KTC72551.1"/>
    </source>
</evidence>
<dbReference type="Proteomes" id="UP000054735">
    <property type="component" value="Unassembled WGS sequence"/>
</dbReference>
<dbReference type="Pfam" id="PF12796">
    <property type="entry name" value="Ank_2"/>
    <property type="match status" value="3"/>
</dbReference>
<dbReference type="RefSeq" id="WP_058523396.1">
    <property type="nucleotide sequence ID" value="NZ_CAAAHV010000046.1"/>
</dbReference>
<reference evidence="5 7" key="1">
    <citation type="submission" date="2015-11" db="EMBL/GenBank/DDBJ databases">
        <title>Genomic analysis of 38 Legionella species identifies large and diverse effector repertoires.</title>
        <authorList>
            <person name="Burstein D."/>
            <person name="Amaro F."/>
            <person name="Zusman T."/>
            <person name="Lifshitz Z."/>
            <person name="Cohen O."/>
            <person name="Gilbert J.A."/>
            <person name="Pupko T."/>
            <person name="Shuman H.A."/>
            <person name="Segal G."/>
        </authorList>
    </citation>
    <scope>NUCLEOTIDE SEQUENCE [LARGE SCALE GENOMIC DNA]</scope>
    <source>
        <strain evidence="5 7">CDC#1407-AL-14</strain>
    </source>
</reference>
<feature type="repeat" description="ANK" evidence="3">
    <location>
        <begin position="481"/>
        <end position="513"/>
    </location>
</feature>
<dbReference type="AlphaFoldDB" id="A0A378IBF9"/>
<evidence type="ECO:0000256" key="2">
    <source>
        <dbReference type="ARBA" id="ARBA00023043"/>
    </source>
</evidence>
<keyword evidence="2 3" id="KW-0040">ANK repeat</keyword>
<dbReference type="EMBL" id="LNXT01000015">
    <property type="protein sequence ID" value="KTC72551.1"/>
    <property type="molecule type" value="Genomic_DNA"/>
</dbReference>
<dbReference type="PROSITE" id="PS50088">
    <property type="entry name" value="ANK_REPEAT"/>
    <property type="match status" value="2"/>
</dbReference>
<name>A0A378IBF9_9GAMM</name>
<reference evidence="6 8" key="2">
    <citation type="submission" date="2018-06" db="EMBL/GenBank/DDBJ databases">
        <authorList>
            <consortium name="Pathogen Informatics"/>
            <person name="Doyle S."/>
        </authorList>
    </citation>
    <scope>NUCLEOTIDE SEQUENCE [LARGE SCALE GENOMIC DNA]</scope>
    <source>
        <strain evidence="6 8">NCTC12437</strain>
    </source>
</reference>
<evidence type="ECO:0000256" key="1">
    <source>
        <dbReference type="ARBA" id="ARBA00022737"/>
    </source>
</evidence>
<dbReference type="EMBL" id="UGNW01000001">
    <property type="protein sequence ID" value="STX32140.1"/>
    <property type="molecule type" value="Genomic_DNA"/>
</dbReference>
<evidence type="ECO:0000256" key="4">
    <source>
        <dbReference type="SAM" id="Coils"/>
    </source>
</evidence>
<dbReference type="InterPro" id="IPR002110">
    <property type="entry name" value="Ankyrin_rpt"/>
</dbReference>
<organism evidence="6 8">
    <name type="scientific">Legionella birminghamensis</name>
    <dbReference type="NCBI Taxonomy" id="28083"/>
    <lineage>
        <taxon>Bacteria</taxon>
        <taxon>Pseudomonadati</taxon>
        <taxon>Pseudomonadota</taxon>
        <taxon>Gammaproteobacteria</taxon>
        <taxon>Legionellales</taxon>
        <taxon>Legionellaceae</taxon>
        <taxon>Legionella</taxon>
    </lineage>
</organism>
<dbReference type="Proteomes" id="UP000255066">
    <property type="component" value="Unassembled WGS sequence"/>
</dbReference>
<evidence type="ECO:0000313" key="7">
    <source>
        <dbReference type="Proteomes" id="UP000054735"/>
    </source>
</evidence>
<dbReference type="STRING" id="28083.Lbir_1326"/>
<sequence length="881" mass="97817">MPHTTPGVQPIDINKLFDYIQAGDLDSIKPLVKQYKALKGWLWIHDDDKAIICAVRDAILLGNIDIVRYFIEEEEFNPDVSAYIEGRSGCLLSLISFAVKAGYLDIVKLLVEAGVPINGHIKDINGVSWANNAGIHMAIKENKTEIALYLLDKGANGVGFFDMLANETFLARAAVNDNEPLVEALIAKGASVRDALTMGASVGDAISSPVRKYRNIIYAYENQIMFQKRNKDHHLKELGRRNKKKEHHTEELAKCNNNIKELEDELEKIKIKQYQFMKLLLDHAVGMEFPAQKESYGSSKKTILAFLDDLDISGLNFVGVSVDGVPVTRNLLTNLGFTGADKALYTLNDVAALTEPTRRIALINRINQKIKQCGRIDLDGILNLVPLWQAAAIGDVNTVVVRLSAGISPNEKGKNASFAEVYPIVVAAEKGHFEVVALLANHPDIDKKDVVTAILKAKENKFLNIANYLEEHQEVNTQDKEGNTLLHEAAAKGDIDAVSKLLARGADVTITNKDGDSPLVLIAKLAEFLKESESENHLKVMRLLLNHVKNNQAYINEVCAHALNHTIKGGAVQATDLLLCAMTEKPLVEGIDLKNNIITYNAWYSEFVFKALASRNPIGLLTVLKKHGAEFNSPKDRFFGRTLLHSAISNLPSFNELIRRIQKAKDLVANRELYQSDPRHSAHELRDIANYEKRLGKNILQKDEQELFDTDPETFADELEVIYFLLDNGADASIADNQGFTPMHTLACINWQHLWKGYEQIIDRLLDCHANFEAQDKDGNTPLHCAARIGNVTAMTYLKLIGANLDVLNKNDKTPCQLYGDEGFWRALAALRKRKVASAATTSIASSLATLRQSGSPLHQKDITQIAPKPEEVDTMSMDLS</sequence>
<dbReference type="PROSITE" id="PS50297">
    <property type="entry name" value="ANK_REP_REGION"/>
    <property type="match status" value="2"/>
</dbReference>
<evidence type="ECO:0000313" key="6">
    <source>
        <dbReference type="EMBL" id="STX32140.1"/>
    </source>
</evidence>
<keyword evidence="1" id="KW-0677">Repeat</keyword>
<evidence type="ECO:0000256" key="3">
    <source>
        <dbReference type="PROSITE-ProRule" id="PRU00023"/>
    </source>
</evidence>
<dbReference type="SUPFAM" id="SSF48403">
    <property type="entry name" value="Ankyrin repeat"/>
    <property type="match status" value="2"/>
</dbReference>
<feature type="repeat" description="ANK" evidence="3">
    <location>
        <begin position="778"/>
        <end position="810"/>
    </location>
</feature>
<gene>
    <name evidence="5" type="ORF">Lbir_1326</name>
    <name evidence="6" type="ORF">NCTC12437_01919</name>
</gene>
<dbReference type="SMART" id="SM00248">
    <property type="entry name" value="ANK"/>
    <property type="match status" value="11"/>
</dbReference>
<dbReference type="PANTHER" id="PTHR24198">
    <property type="entry name" value="ANKYRIN REPEAT AND PROTEIN KINASE DOMAIN-CONTAINING PROTEIN"/>
    <property type="match status" value="1"/>
</dbReference>
<keyword evidence="4" id="KW-0175">Coiled coil</keyword>
<evidence type="ECO:0000313" key="8">
    <source>
        <dbReference type="Proteomes" id="UP000255066"/>
    </source>
</evidence>
<dbReference type="OrthoDB" id="5654328at2"/>